<gene>
    <name evidence="6" type="ORF">LSALG_LOCUS24899</name>
</gene>
<dbReference type="Gene3D" id="1.50.10.20">
    <property type="match status" value="2"/>
</dbReference>
<keyword evidence="3" id="KW-0413">Isomerase</keyword>
<dbReference type="AlphaFoldDB" id="A0AA35Z3Z2"/>
<sequence length="763" mass="87284">MWKLQLSKGDDDHPRVRSVNHHIGRQFWEFDPHAGTPEERSQIESMHEEFTRNRLKVKHSSDLLMRFQFASKNRGETETSHILEGGLDDDEDEVVIKTLKKALKFYASLQGEDGSWPADYGGPLFLLPGLIIGLHVMGMKDVVLSIEHQKEIRRYLYNHQNVDGGWGLHIEGHSTMFSTVLNYVSLRLLGENMDGGENGAMTKARIWILDHGSATHIPSWGKLWLSVLGVYEWRGNNPLPPEIWLLPYFLPLHPGRMWCHTRMVYLPMSYLYGKRFVGPISSIVLSLRRELYKTLYYQVNWDLSRNQCAKEDLYYPHPIIQDLLWGGLNKIVEPLLMQWPFAKLRKKALNTVMQHIHHEDENTHYICIGPVNKVLNMLCCWVEDPKSPVNKQHLCRIKDYLWIAEDGMKMQGYNGSQLWDAVFAAQAILATNLVDEYGSMLQKAHDFIKNSQVRKNSSGNIQSWYRHISLGGWPFSTPDNGWPVSDCTAEALKAVVMLSQMPYDIVGEAIAPECLYDAVHLLLTLQNGNGGFSSYELKRSYAWLEVINPAETFGDIMIDYQYVECTSAVVQGLRSFTKLYPCHRKDQIEVCINKAITFIKSSQLPDGSWYGSWAICYTYGTWFGIKGLVAGGKTYETSHSIRKACAFLLSKQLHSGGWGESYTSCQQKTYTNLVGNKSHITNTSWALLALLEAKQEKRNQNPLHRAAKVLIDHQMDNGDFLQQEIIGVFNKNCMISYSSYRNLFPIWALGEYLNNVIRKKSPA</sequence>
<dbReference type="PROSITE" id="PS01074">
    <property type="entry name" value="TERPENE_SYNTHASES"/>
    <property type="match status" value="1"/>
</dbReference>
<dbReference type="GO" id="GO:0016866">
    <property type="term" value="F:intramolecular transferase activity"/>
    <property type="evidence" value="ECO:0007669"/>
    <property type="project" value="InterPro"/>
</dbReference>
<dbReference type="FunFam" id="1.50.10.20:FF:000011">
    <property type="entry name" value="Terpene cyclase/mutase family member"/>
    <property type="match status" value="1"/>
</dbReference>
<feature type="domain" description="Squalene cyclase N-terminal" evidence="5">
    <location>
        <begin position="100"/>
        <end position="405"/>
    </location>
</feature>
<dbReference type="GO" id="GO:0005811">
    <property type="term" value="C:lipid droplet"/>
    <property type="evidence" value="ECO:0007669"/>
    <property type="project" value="InterPro"/>
</dbReference>
<keyword evidence="2" id="KW-0677">Repeat</keyword>
<dbReference type="CDD" id="cd02892">
    <property type="entry name" value="SQCY_1"/>
    <property type="match status" value="1"/>
</dbReference>
<dbReference type="NCBIfam" id="TIGR01787">
    <property type="entry name" value="squalene_cyclas"/>
    <property type="match status" value="1"/>
</dbReference>
<dbReference type="SFLD" id="SFLDG01016">
    <property type="entry name" value="Prenyltransferase_Like_2"/>
    <property type="match status" value="1"/>
</dbReference>
<evidence type="ECO:0000259" key="5">
    <source>
        <dbReference type="Pfam" id="PF13249"/>
    </source>
</evidence>
<feature type="domain" description="Squalene cyclase C-terminal" evidence="4">
    <location>
        <begin position="416"/>
        <end position="753"/>
    </location>
</feature>
<evidence type="ECO:0000313" key="6">
    <source>
        <dbReference type="EMBL" id="CAI9285435.1"/>
    </source>
</evidence>
<dbReference type="InterPro" id="IPR008930">
    <property type="entry name" value="Terpenoid_cyclase/PrenylTrfase"/>
</dbReference>
<dbReference type="InterPro" id="IPR032697">
    <property type="entry name" value="SQ_cyclase_N"/>
</dbReference>
<reference evidence="6" key="1">
    <citation type="submission" date="2023-04" db="EMBL/GenBank/DDBJ databases">
        <authorList>
            <person name="Vijverberg K."/>
            <person name="Xiong W."/>
            <person name="Schranz E."/>
        </authorList>
    </citation>
    <scope>NUCLEOTIDE SEQUENCE</scope>
</reference>
<dbReference type="InterPro" id="IPR002365">
    <property type="entry name" value="Terpene_synthase_CS"/>
</dbReference>
<name>A0AA35Z3Z2_LACSI</name>
<dbReference type="Proteomes" id="UP001177003">
    <property type="component" value="Chromosome 5"/>
</dbReference>
<dbReference type="InterPro" id="IPR032696">
    <property type="entry name" value="SQ_cyclase_C"/>
</dbReference>
<dbReference type="PANTHER" id="PTHR11764">
    <property type="entry name" value="TERPENE CYCLASE/MUTASE FAMILY MEMBER"/>
    <property type="match status" value="1"/>
</dbReference>
<protein>
    <recommendedName>
        <fullName evidence="3">Terpene cyclase/mutase family member</fullName>
        <ecNumber evidence="3">5.4.99.-</ecNumber>
    </recommendedName>
</protein>
<dbReference type="EMBL" id="OX465081">
    <property type="protein sequence ID" value="CAI9285435.1"/>
    <property type="molecule type" value="Genomic_DNA"/>
</dbReference>
<dbReference type="PANTHER" id="PTHR11764:SF44">
    <property type="entry name" value="LANOSTEROL SYNTHASE"/>
    <property type="match status" value="1"/>
</dbReference>
<comment type="similarity">
    <text evidence="1 3">Belongs to the terpene cyclase/mutase family.</text>
</comment>
<dbReference type="Pfam" id="PF13249">
    <property type="entry name" value="SQHop_cyclase_N"/>
    <property type="match status" value="1"/>
</dbReference>
<dbReference type="Pfam" id="PF13243">
    <property type="entry name" value="SQHop_cyclase_C"/>
    <property type="match status" value="1"/>
</dbReference>
<proteinExistence type="inferred from homology"/>
<evidence type="ECO:0000259" key="4">
    <source>
        <dbReference type="Pfam" id="PF13243"/>
    </source>
</evidence>
<keyword evidence="7" id="KW-1185">Reference proteome</keyword>
<evidence type="ECO:0000313" key="7">
    <source>
        <dbReference type="Proteomes" id="UP001177003"/>
    </source>
</evidence>
<dbReference type="GO" id="GO:0016104">
    <property type="term" value="P:triterpenoid biosynthetic process"/>
    <property type="evidence" value="ECO:0007669"/>
    <property type="project" value="InterPro"/>
</dbReference>
<accession>A0AA35Z3Z2</accession>
<evidence type="ECO:0000256" key="2">
    <source>
        <dbReference type="ARBA" id="ARBA00022737"/>
    </source>
</evidence>
<dbReference type="InterPro" id="IPR018333">
    <property type="entry name" value="Squalene_cyclase"/>
</dbReference>
<evidence type="ECO:0000256" key="1">
    <source>
        <dbReference type="ARBA" id="ARBA00009755"/>
    </source>
</evidence>
<dbReference type="EC" id="5.4.99.-" evidence="3"/>
<evidence type="ECO:0000256" key="3">
    <source>
        <dbReference type="RuleBase" id="RU362003"/>
    </source>
</evidence>
<organism evidence="6 7">
    <name type="scientific">Lactuca saligna</name>
    <name type="common">Willowleaf lettuce</name>
    <dbReference type="NCBI Taxonomy" id="75948"/>
    <lineage>
        <taxon>Eukaryota</taxon>
        <taxon>Viridiplantae</taxon>
        <taxon>Streptophyta</taxon>
        <taxon>Embryophyta</taxon>
        <taxon>Tracheophyta</taxon>
        <taxon>Spermatophyta</taxon>
        <taxon>Magnoliopsida</taxon>
        <taxon>eudicotyledons</taxon>
        <taxon>Gunneridae</taxon>
        <taxon>Pentapetalae</taxon>
        <taxon>asterids</taxon>
        <taxon>campanulids</taxon>
        <taxon>Asterales</taxon>
        <taxon>Asteraceae</taxon>
        <taxon>Cichorioideae</taxon>
        <taxon>Cichorieae</taxon>
        <taxon>Lactucinae</taxon>
        <taxon>Lactuca</taxon>
    </lineage>
</organism>
<dbReference type="SUPFAM" id="SSF48239">
    <property type="entry name" value="Terpenoid cyclases/Protein prenyltransferases"/>
    <property type="match status" value="2"/>
</dbReference>